<dbReference type="Gene3D" id="3.40.640.10">
    <property type="entry name" value="Type I PLP-dependent aspartate aminotransferase-like (Major domain)"/>
    <property type="match status" value="1"/>
</dbReference>
<dbReference type="InterPro" id="IPR015422">
    <property type="entry name" value="PyrdxlP-dep_Trfase_small"/>
</dbReference>
<organism evidence="10 11">
    <name type="scientific">Phytoactinopolyspora alkaliphila</name>
    <dbReference type="NCBI Taxonomy" id="1783498"/>
    <lineage>
        <taxon>Bacteria</taxon>
        <taxon>Bacillati</taxon>
        <taxon>Actinomycetota</taxon>
        <taxon>Actinomycetes</taxon>
        <taxon>Jiangellales</taxon>
        <taxon>Jiangellaceae</taxon>
        <taxon>Phytoactinopolyspora</taxon>
    </lineage>
</organism>
<accession>A0A6N9YHV7</accession>
<comment type="catalytic activity">
    <reaction evidence="8">
        <text>(sulfur carrier)-H + L-cysteine = (sulfur carrier)-SH + L-alanine</text>
        <dbReference type="Rhea" id="RHEA:43892"/>
        <dbReference type="Rhea" id="RHEA-COMP:14737"/>
        <dbReference type="Rhea" id="RHEA-COMP:14739"/>
        <dbReference type="ChEBI" id="CHEBI:29917"/>
        <dbReference type="ChEBI" id="CHEBI:35235"/>
        <dbReference type="ChEBI" id="CHEBI:57972"/>
        <dbReference type="ChEBI" id="CHEBI:64428"/>
        <dbReference type="EC" id="2.8.1.7"/>
    </reaction>
</comment>
<keyword evidence="5" id="KW-0663">Pyridoxal phosphate</keyword>
<dbReference type="PIRSF" id="PIRSF005572">
    <property type="entry name" value="NifS"/>
    <property type="match status" value="1"/>
</dbReference>
<dbReference type="Proteomes" id="UP000469185">
    <property type="component" value="Unassembled WGS sequence"/>
</dbReference>
<dbReference type="InterPro" id="IPR015424">
    <property type="entry name" value="PyrdxlP-dep_Trfase"/>
</dbReference>
<dbReference type="FunFam" id="3.40.640.10:FF:000084">
    <property type="entry name" value="IscS-like cysteine desulfurase"/>
    <property type="match status" value="1"/>
</dbReference>
<protein>
    <submittedName>
        <fullName evidence="10">Cysteine desulfurase</fullName>
    </submittedName>
</protein>
<comment type="caution">
    <text evidence="10">The sequence shown here is derived from an EMBL/GenBank/DDBJ whole genome shotgun (WGS) entry which is preliminary data.</text>
</comment>
<dbReference type="Gene3D" id="1.10.260.50">
    <property type="match status" value="1"/>
</dbReference>
<comment type="cofactor">
    <cofactor evidence="1">
        <name>pyridoxal 5'-phosphate</name>
        <dbReference type="ChEBI" id="CHEBI:597326"/>
    </cofactor>
</comment>
<keyword evidence="6" id="KW-0408">Iron</keyword>
<evidence type="ECO:0000256" key="1">
    <source>
        <dbReference type="ARBA" id="ARBA00001933"/>
    </source>
</evidence>
<evidence type="ECO:0000256" key="4">
    <source>
        <dbReference type="ARBA" id="ARBA00022723"/>
    </source>
</evidence>
<keyword evidence="4" id="KW-0479">Metal-binding</keyword>
<evidence type="ECO:0000256" key="6">
    <source>
        <dbReference type="ARBA" id="ARBA00023004"/>
    </source>
</evidence>
<dbReference type="InterPro" id="IPR000192">
    <property type="entry name" value="Aminotrans_V_dom"/>
</dbReference>
<dbReference type="GO" id="GO:0031071">
    <property type="term" value="F:cysteine desulfurase activity"/>
    <property type="evidence" value="ECO:0007669"/>
    <property type="project" value="UniProtKB-EC"/>
</dbReference>
<dbReference type="PANTHER" id="PTHR11601">
    <property type="entry name" value="CYSTEINE DESULFURYLASE FAMILY MEMBER"/>
    <property type="match status" value="1"/>
</dbReference>
<evidence type="ECO:0000256" key="8">
    <source>
        <dbReference type="ARBA" id="ARBA00050776"/>
    </source>
</evidence>
<comment type="similarity">
    <text evidence="2">Belongs to the class-V pyridoxal-phosphate-dependent aminotransferase family. NifS/IscS subfamily.</text>
</comment>
<proteinExistence type="inferred from homology"/>
<dbReference type="EMBL" id="JAAGOB010000002">
    <property type="protein sequence ID" value="NED94478.1"/>
    <property type="molecule type" value="Genomic_DNA"/>
</dbReference>
<sequence>MAASRTSRRSGEPAVSAAHPGLANGPIYLDYNATTPVDPRVAGAMGPFLDAHFGNPSSAHAYGEEPRLALAQAHAEVARLIGAPAGGIVFTGSGSEANNLAIRGAIIGAGTERPHVITQVSEHPSVIAACRAAERLHHAEVTYLRVDKDGLVDPRTLAAALTPETNLVSIMHANNETGVIQPVAELARMAHEHGALFHTDAAQTVGKMPVDVAELEVDLLTVVGHKMYAPKGVGALYVRPGLSLEPLVYGGGQENDMRSGTENVAAVVALGLAAELAAAELADNSGARLRALRDRLHENLEQRLPRSVRLNGHVDQRLPHVLNVSIAGVRGEDLLAVAPGVAASTGSACHTGRAQASPVLTAMGCDDERSMSALRFSLGRWSTSNDADRAADLIAAAHRRLVE</sequence>
<keyword evidence="3" id="KW-0808">Transferase</keyword>
<dbReference type="GO" id="GO:0046872">
    <property type="term" value="F:metal ion binding"/>
    <property type="evidence" value="ECO:0007669"/>
    <property type="project" value="UniProtKB-KW"/>
</dbReference>
<name>A0A6N9YHV7_9ACTN</name>
<keyword evidence="11" id="KW-1185">Reference proteome</keyword>
<evidence type="ECO:0000256" key="5">
    <source>
        <dbReference type="ARBA" id="ARBA00022898"/>
    </source>
</evidence>
<evidence type="ECO:0000256" key="2">
    <source>
        <dbReference type="ARBA" id="ARBA00006490"/>
    </source>
</evidence>
<evidence type="ECO:0000256" key="7">
    <source>
        <dbReference type="ARBA" id="ARBA00023014"/>
    </source>
</evidence>
<dbReference type="SUPFAM" id="SSF53383">
    <property type="entry name" value="PLP-dependent transferases"/>
    <property type="match status" value="1"/>
</dbReference>
<dbReference type="GO" id="GO:0051536">
    <property type="term" value="F:iron-sulfur cluster binding"/>
    <property type="evidence" value="ECO:0007669"/>
    <property type="project" value="UniProtKB-KW"/>
</dbReference>
<evidence type="ECO:0000259" key="9">
    <source>
        <dbReference type="Pfam" id="PF00266"/>
    </source>
</evidence>
<dbReference type="AlphaFoldDB" id="A0A6N9YHV7"/>
<dbReference type="Gene3D" id="3.90.1150.10">
    <property type="entry name" value="Aspartate Aminotransferase, domain 1"/>
    <property type="match status" value="1"/>
</dbReference>
<dbReference type="InterPro" id="IPR015421">
    <property type="entry name" value="PyrdxlP-dep_Trfase_major"/>
</dbReference>
<dbReference type="InterPro" id="IPR016454">
    <property type="entry name" value="Cysteine_dSase"/>
</dbReference>
<keyword evidence="7" id="KW-0411">Iron-sulfur</keyword>
<evidence type="ECO:0000313" key="10">
    <source>
        <dbReference type="EMBL" id="NED94478.1"/>
    </source>
</evidence>
<dbReference type="PANTHER" id="PTHR11601:SF34">
    <property type="entry name" value="CYSTEINE DESULFURASE"/>
    <property type="match status" value="1"/>
</dbReference>
<evidence type="ECO:0000313" key="11">
    <source>
        <dbReference type="Proteomes" id="UP000469185"/>
    </source>
</evidence>
<feature type="domain" description="Aminotransferase class V" evidence="9">
    <location>
        <begin position="27"/>
        <end position="389"/>
    </location>
</feature>
<reference evidence="10 11" key="1">
    <citation type="submission" date="2020-02" db="EMBL/GenBank/DDBJ databases">
        <authorList>
            <person name="Li X.-J."/>
            <person name="Feng X.-M."/>
        </authorList>
    </citation>
    <scope>NUCLEOTIDE SEQUENCE [LARGE SCALE GENOMIC DNA]</scope>
    <source>
        <strain evidence="10 11">CGMCC 4.7225</strain>
    </source>
</reference>
<evidence type="ECO:0000256" key="3">
    <source>
        <dbReference type="ARBA" id="ARBA00022679"/>
    </source>
</evidence>
<gene>
    <name evidence="10" type="ORF">G1H11_04050</name>
</gene>
<dbReference type="Pfam" id="PF00266">
    <property type="entry name" value="Aminotran_5"/>
    <property type="match status" value="1"/>
</dbReference>